<proteinExistence type="predicted"/>
<dbReference type="InterPro" id="IPR020846">
    <property type="entry name" value="MFS_dom"/>
</dbReference>
<feature type="transmembrane region" description="Helical" evidence="6">
    <location>
        <begin position="48"/>
        <end position="69"/>
    </location>
</feature>
<feature type="transmembrane region" description="Helical" evidence="6">
    <location>
        <begin position="12"/>
        <end position="36"/>
    </location>
</feature>
<evidence type="ECO:0000256" key="4">
    <source>
        <dbReference type="ARBA" id="ARBA00022989"/>
    </source>
</evidence>
<name>A0A178T9G2_9BACL</name>
<dbReference type="PANTHER" id="PTHR23508">
    <property type="entry name" value="CARBOXYLIC ACID TRANSPORTER PROTEIN HOMOLOG"/>
    <property type="match status" value="1"/>
</dbReference>
<protein>
    <submittedName>
        <fullName evidence="8">Niacin transporter NiaP</fullName>
    </submittedName>
</protein>
<evidence type="ECO:0000256" key="1">
    <source>
        <dbReference type="ARBA" id="ARBA00004651"/>
    </source>
</evidence>
<evidence type="ECO:0000256" key="3">
    <source>
        <dbReference type="ARBA" id="ARBA00022692"/>
    </source>
</evidence>
<dbReference type="Pfam" id="PF07690">
    <property type="entry name" value="MFS_1"/>
    <property type="match status" value="1"/>
</dbReference>
<organism evidence="8 9">
    <name type="scientific">Anoxybacillus flavithermus</name>
    <dbReference type="NCBI Taxonomy" id="33934"/>
    <lineage>
        <taxon>Bacteria</taxon>
        <taxon>Bacillati</taxon>
        <taxon>Bacillota</taxon>
        <taxon>Bacilli</taxon>
        <taxon>Bacillales</taxon>
        <taxon>Anoxybacillaceae</taxon>
        <taxon>Anoxybacillus</taxon>
    </lineage>
</organism>
<comment type="caution">
    <text evidence="8">The sequence shown here is derived from an EMBL/GenBank/DDBJ whole genome shotgun (WGS) entry which is preliminary data.</text>
</comment>
<keyword evidence="9" id="KW-1185">Reference proteome</keyword>
<keyword evidence="4 6" id="KW-1133">Transmembrane helix</keyword>
<gene>
    <name evidence="8" type="ORF">TAF16_1987</name>
</gene>
<dbReference type="PROSITE" id="PS00217">
    <property type="entry name" value="SUGAR_TRANSPORT_2"/>
    <property type="match status" value="1"/>
</dbReference>
<dbReference type="SUPFAM" id="SSF103473">
    <property type="entry name" value="MFS general substrate transporter"/>
    <property type="match status" value="1"/>
</dbReference>
<feature type="transmembrane region" description="Helical" evidence="6">
    <location>
        <begin position="100"/>
        <end position="123"/>
    </location>
</feature>
<dbReference type="GO" id="GO:0046943">
    <property type="term" value="F:carboxylic acid transmembrane transporter activity"/>
    <property type="evidence" value="ECO:0007669"/>
    <property type="project" value="TreeGrafter"/>
</dbReference>
<dbReference type="InterPro" id="IPR036259">
    <property type="entry name" value="MFS_trans_sf"/>
</dbReference>
<feature type="transmembrane region" description="Helical" evidence="6">
    <location>
        <begin position="76"/>
        <end position="94"/>
    </location>
</feature>
<comment type="subcellular location">
    <subcellularLocation>
        <location evidence="1">Cell membrane</location>
        <topology evidence="1">Multi-pass membrane protein</topology>
    </subcellularLocation>
</comment>
<evidence type="ECO:0000313" key="9">
    <source>
        <dbReference type="Proteomes" id="UP000078336"/>
    </source>
</evidence>
<dbReference type="Proteomes" id="UP000078336">
    <property type="component" value="Unassembled WGS sequence"/>
</dbReference>
<feature type="domain" description="Major facilitator superfamily (MFS) profile" evidence="7">
    <location>
        <begin position="11"/>
        <end position="193"/>
    </location>
</feature>
<accession>A0A178T9G2</accession>
<dbReference type="GO" id="GO:0005886">
    <property type="term" value="C:plasma membrane"/>
    <property type="evidence" value="ECO:0007669"/>
    <property type="project" value="UniProtKB-SubCell"/>
</dbReference>
<evidence type="ECO:0000256" key="5">
    <source>
        <dbReference type="ARBA" id="ARBA00023136"/>
    </source>
</evidence>
<dbReference type="InterPro" id="IPR011701">
    <property type="entry name" value="MFS"/>
</dbReference>
<evidence type="ECO:0000256" key="2">
    <source>
        <dbReference type="ARBA" id="ARBA00022448"/>
    </source>
</evidence>
<reference evidence="8 9" key="1">
    <citation type="submission" date="2016-03" db="EMBL/GenBank/DDBJ databases">
        <title>Spore heat resistance.</title>
        <authorList>
            <person name="Boekhorst J."/>
            <person name="Berendsen E.M."/>
            <person name="Wells-Bennik M.H."/>
            <person name="Kuipers O.P."/>
        </authorList>
    </citation>
    <scope>NUCLEOTIDE SEQUENCE [LARGE SCALE GENOMIC DNA]</scope>
    <source>
        <strain evidence="8 9">AF16</strain>
    </source>
</reference>
<dbReference type="InterPro" id="IPR005829">
    <property type="entry name" value="Sugar_transporter_CS"/>
</dbReference>
<dbReference type="Gene3D" id="1.20.1250.20">
    <property type="entry name" value="MFS general substrate transporter like domains"/>
    <property type="match status" value="1"/>
</dbReference>
<keyword evidence="3 6" id="KW-0812">Transmembrane</keyword>
<keyword evidence="5 6" id="KW-0472">Membrane</keyword>
<feature type="transmembrane region" description="Helical" evidence="6">
    <location>
        <begin position="135"/>
        <end position="157"/>
    </location>
</feature>
<sequence length="193" mass="20889">MNQPMISQRKLLGIADLGWLFDAMDVGMLSFLMAALQKDWNLTAEQVGWIGSVNSIGMAVGALVFGLLADRIGRKNVFIFTLLLFSLGSGLSALTTTLAAFLALRFLIGMGLGGELPVASTLVSEAVPAKDRGRAVVLLESFWAGGWLLAALISYFVIPAYGWRTALWLAAIPALYAIYLRLRLSFQSSILFL</sequence>
<feature type="transmembrane region" description="Helical" evidence="6">
    <location>
        <begin position="163"/>
        <end position="182"/>
    </location>
</feature>
<evidence type="ECO:0000256" key="6">
    <source>
        <dbReference type="SAM" id="Phobius"/>
    </source>
</evidence>
<evidence type="ECO:0000259" key="7">
    <source>
        <dbReference type="PROSITE" id="PS50850"/>
    </source>
</evidence>
<dbReference type="PATRIC" id="fig|33934.6.peg.333"/>
<evidence type="ECO:0000313" key="8">
    <source>
        <dbReference type="EMBL" id="OAO78053.1"/>
    </source>
</evidence>
<dbReference type="PROSITE" id="PS50850">
    <property type="entry name" value="MFS"/>
    <property type="match status" value="1"/>
</dbReference>
<dbReference type="PANTHER" id="PTHR23508:SF10">
    <property type="entry name" value="CARBOXYLIC ACID TRANSPORTER PROTEIN HOMOLOG"/>
    <property type="match status" value="1"/>
</dbReference>
<keyword evidence="2" id="KW-0813">Transport</keyword>
<dbReference type="AlphaFoldDB" id="A0A178T9G2"/>
<dbReference type="EMBL" id="LUCQ01000112">
    <property type="protein sequence ID" value="OAO78053.1"/>
    <property type="molecule type" value="Genomic_DNA"/>
</dbReference>
<dbReference type="CDD" id="cd17316">
    <property type="entry name" value="MFS_SV2_like"/>
    <property type="match status" value="1"/>
</dbReference>